<dbReference type="EMBL" id="JBEXPZ010000034">
    <property type="protein sequence ID" value="MET9847858.1"/>
    <property type="molecule type" value="Genomic_DNA"/>
</dbReference>
<feature type="transmembrane region" description="Helical" evidence="2">
    <location>
        <begin position="197"/>
        <end position="221"/>
    </location>
</feature>
<dbReference type="RefSeq" id="WP_355399354.1">
    <property type="nucleotide sequence ID" value="NZ_JBEXPZ010000034.1"/>
</dbReference>
<keyword evidence="2" id="KW-0812">Transmembrane</keyword>
<dbReference type="InterPro" id="IPR025325">
    <property type="entry name" value="DUF4231"/>
</dbReference>
<sequence>MPRSLDDDAPRRMSDAEEALSAEQRETADNERTTLRNLRQIVRNLERGVTRRRRRRFHQFVMLLIAAASFLTGALWTALFWGSPSEFVRVDIVCGALLLLSGAAALMAGKGQTSATLGDLEEALDTNRDSLRFLSALYHPTVQERRSFYREDVAGVIEQHRTDSRKYRRVHNTLQNLIMIGSASTTVVAALDTRNQYTWQNITIVSIGFTVTVAAAFTGYYKYRERSYFLLQTADAIEEEANAFTLGIGPYSEYGEDREAEALKLFTQRVEDHRNEQRRRQQQLDQPADQAASSSQPPAA</sequence>
<keyword evidence="2" id="KW-0472">Membrane</keyword>
<feature type="transmembrane region" description="Helical" evidence="2">
    <location>
        <begin position="87"/>
        <end position="108"/>
    </location>
</feature>
<evidence type="ECO:0000313" key="3">
    <source>
        <dbReference type="EMBL" id="MET9847858.1"/>
    </source>
</evidence>
<keyword evidence="2" id="KW-1133">Transmembrane helix</keyword>
<feature type="transmembrane region" description="Helical" evidence="2">
    <location>
        <begin position="174"/>
        <end position="191"/>
    </location>
</feature>
<evidence type="ECO:0000313" key="4">
    <source>
        <dbReference type="Proteomes" id="UP001550210"/>
    </source>
</evidence>
<dbReference type="Pfam" id="PF14015">
    <property type="entry name" value="DUF4231"/>
    <property type="match status" value="1"/>
</dbReference>
<feature type="region of interest" description="Disordered" evidence="1">
    <location>
        <begin position="1"/>
        <end position="29"/>
    </location>
</feature>
<accession>A0ABV2V204</accession>
<evidence type="ECO:0000256" key="1">
    <source>
        <dbReference type="SAM" id="MobiDB-lite"/>
    </source>
</evidence>
<feature type="compositionally biased region" description="Basic and acidic residues" evidence="1">
    <location>
        <begin position="1"/>
        <end position="15"/>
    </location>
</feature>
<feature type="region of interest" description="Disordered" evidence="1">
    <location>
        <begin position="272"/>
        <end position="300"/>
    </location>
</feature>
<proteinExistence type="predicted"/>
<feature type="compositionally biased region" description="Low complexity" evidence="1">
    <location>
        <begin position="283"/>
        <end position="300"/>
    </location>
</feature>
<evidence type="ECO:0000256" key="2">
    <source>
        <dbReference type="SAM" id="Phobius"/>
    </source>
</evidence>
<dbReference type="Proteomes" id="UP001550210">
    <property type="component" value="Unassembled WGS sequence"/>
</dbReference>
<name>A0ABV2V204_9ACTN</name>
<feature type="transmembrane region" description="Helical" evidence="2">
    <location>
        <begin position="60"/>
        <end position="81"/>
    </location>
</feature>
<dbReference type="NCBIfam" id="NF033634">
    <property type="entry name" value="SLATT_1"/>
    <property type="match status" value="1"/>
</dbReference>
<protein>
    <submittedName>
        <fullName evidence="3">DUF4231 domain-containing protein</fullName>
    </submittedName>
</protein>
<organism evidence="3 4">
    <name type="scientific">Streptomyces ossamyceticus</name>
    <dbReference type="NCBI Taxonomy" id="249581"/>
    <lineage>
        <taxon>Bacteria</taxon>
        <taxon>Bacillati</taxon>
        <taxon>Actinomycetota</taxon>
        <taxon>Actinomycetes</taxon>
        <taxon>Kitasatosporales</taxon>
        <taxon>Streptomycetaceae</taxon>
        <taxon>Streptomyces</taxon>
    </lineage>
</organism>
<gene>
    <name evidence="3" type="ORF">ABZZ21_25580</name>
</gene>
<keyword evidence="4" id="KW-1185">Reference proteome</keyword>
<reference evidence="3 4" key="1">
    <citation type="submission" date="2024-06" db="EMBL/GenBank/DDBJ databases">
        <title>The Natural Products Discovery Center: Release of the First 8490 Sequenced Strains for Exploring Actinobacteria Biosynthetic Diversity.</title>
        <authorList>
            <person name="Kalkreuter E."/>
            <person name="Kautsar S.A."/>
            <person name="Yang D."/>
            <person name="Bader C.D."/>
            <person name="Teijaro C.N."/>
            <person name="Fluegel L."/>
            <person name="Davis C.M."/>
            <person name="Simpson J.R."/>
            <person name="Lauterbach L."/>
            <person name="Steele A.D."/>
            <person name="Gui C."/>
            <person name="Meng S."/>
            <person name="Li G."/>
            <person name="Viehrig K."/>
            <person name="Ye F."/>
            <person name="Su P."/>
            <person name="Kiefer A.F."/>
            <person name="Nichols A."/>
            <person name="Cepeda A.J."/>
            <person name="Yan W."/>
            <person name="Fan B."/>
            <person name="Jiang Y."/>
            <person name="Adhikari A."/>
            <person name="Zheng C.-J."/>
            <person name="Schuster L."/>
            <person name="Cowan T.M."/>
            <person name="Smanski M.J."/>
            <person name="Chevrette M.G."/>
            <person name="De Carvalho L.P.S."/>
            <person name="Shen B."/>
        </authorList>
    </citation>
    <scope>NUCLEOTIDE SEQUENCE [LARGE SCALE GENOMIC DNA]</scope>
    <source>
        <strain evidence="3 4">NPDC006434</strain>
    </source>
</reference>
<comment type="caution">
    <text evidence="3">The sequence shown here is derived from an EMBL/GenBank/DDBJ whole genome shotgun (WGS) entry which is preliminary data.</text>
</comment>